<accession>A6ZSS8</accession>
<organism evidence="1 2">
    <name type="scientific">Saccharomyces cerevisiae (strain YJM789)</name>
    <name type="common">Baker's yeast</name>
    <dbReference type="NCBI Taxonomy" id="307796"/>
    <lineage>
        <taxon>Eukaryota</taxon>
        <taxon>Fungi</taxon>
        <taxon>Dikarya</taxon>
        <taxon>Ascomycota</taxon>
        <taxon>Saccharomycotina</taxon>
        <taxon>Saccharomycetes</taxon>
        <taxon>Saccharomycetales</taxon>
        <taxon>Saccharomycetaceae</taxon>
        <taxon>Saccharomyces</taxon>
    </lineage>
</organism>
<evidence type="ECO:0000313" key="1">
    <source>
        <dbReference type="EMBL" id="EDN62259.1"/>
    </source>
</evidence>
<dbReference type="EMBL" id="AAFW02000082">
    <property type="protein sequence ID" value="EDN62259.1"/>
    <property type="molecule type" value="Genomic_DNA"/>
</dbReference>
<gene>
    <name evidence="1" type="ORF">SCY_2412</name>
</gene>
<evidence type="ECO:0000313" key="2">
    <source>
        <dbReference type="Proteomes" id="UP000007060"/>
    </source>
</evidence>
<dbReference type="HOGENOM" id="CLU_3410761_0_0_1"/>
<protein>
    <submittedName>
        <fullName evidence="1">Conserved protein</fullName>
    </submittedName>
</protein>
<comment type="caution">
    <text evidence="1">The sequence shown here is derived from an EMBL/GenBank/DDBJ whole genome shotgun (WGS) entry which is preliminary data.</text>
</comment>
<proteinExistence type="predicted"/>
<name>A6ZSS8_YEAS7</name>
<reference evidence="1 2" key="1">
    <citation type="journal article" date="2007" name="Proc. Natl. Acad. Sci. U.S.A.">
        <title>Genome sequencing and comparative analysis of Saccharomyces cerevisiae strain YJM789.</title>
        <authorList>
            <person name="Wei W."/>
            <person name="McCusker J.H."/>
            <person name="Hyman R.W."/>
            <person name="Jones T."/>
            <person name="Ning Y."/>
            <person name="Cao Z."/>
            <person name="Gu Z."/>
            <person name="Bruno D."/>
            <person name="Miranda M."/>
            <person name="Nguyen M."/>
            <person name="Wilhelmy J."/>
            <person name="Komp C."/>
            <person name="Tamse R."/>
            <person name="Wang X."/>
            <person name="Jia P."/>
            <person name="Luedi P."/>
            <person name="Oefner P.J."/>
            <person name="David L."/>
            <person name="Dietrich F.S."/>
            <person name="Li Y."/>
            <person name="Davis R.W."/>
            <person name="Steinmetz L.M."/>
        </authorList>
    </citation>
    <scope>NUCLEOTIDE SEQUENCE [LARGE SCALE GENOMIC DNA]</scope>
    <source>
        <strain evidence="1 2">YJM789</strain>
    </source>
</reference>
<dbReference type="AlphaFoldDB" id="A6ZSS8"/>
<dbReference type="Proteomes" id="UP000007060">
    <property type="component" value="Unassembled WGS sequence"/>
</dbReference>
<sequence>MKIKFSRGARFSATFSFDKYPFLLYEVVR</sequence>